<dbReference type="Gene3D" id="2.60.40.10">
    <property type="entry name" value="Immunoglobulins"/>
    <property type="match status" value="1"/>
</dbReference>
<dbReference type="EMBL" id="MQSV01000001">
    <property type="protein sequence ID" value="OKL49456.1"/>
    <property type="molecule type" value="Genomic_DNA"/>
</dbReference>
<dbReference type="NCBIfam" id="NF038131">
    <property type="entry name" value="choice_anch_K"/>
    <property type="match status" value="1"/>
</dbReference>
<dbReference type="InterPro" id="IPR013783">
    <property type="entry name" value="Ig-like_fold"/>
</dbReference>
<dbReference type="RefSeq" id="WP_125899149.1">
    <property type="nucleotide sequence ID" value="NZ_MQSV01000001.1"/>
</dbReference>
<comment type="caution">
    <text evidence="4">The sequence shown here is derived from an EMBL/GenBank/DDBJ whole genome shotgun (WGS) entry which is preliminary data.</text>
</comment>
<gene>
    <name evidence="4" type="ORF">BSR29_00360</name>
</gene>
<proteinExistence type="predicted"/>
<evidence type="ECO:0000313" key="4">
    <source>
        <dbReference type="EMBL" id="OKL49456.1"/>
    </source>
</evidence>
<organism evidence="4 5">
    <name type="scientific">Boudabousia liubingyangii</name>
    <dbReference type="NCBI Taxonomy" id="1921764"/>
    <lineage>
        <taxon>Bacteria</taxon>
        <taxon>Bacillati</taxon>
        <taxon>Actinomycetota</taxon>
        <taxon>Actinomycetes</taxon>
        <taxon>Actinomycetales</taxon>
        <taxon>Actinomycetaceae</taxon>
        <taxon>Boudabousia</taxon>
    </lineage>
</organism>
<evidence type="ECO:0000313" key="5">
    <source>
        <dbReference type="Proteomes" id="UP000186785"/>
    </source>
</evidence>
<dbReference type="STRING" id="1921764.BSR28_02115"/>
<dbReference type="AlphaFoldDB" id="A0A1Q5PPL0"/>
<feature type="chain" id="PRO_5039625109" evidence="1">
    <location>
        <begin position="25"/>
        <end position="727"/>
    </location>
</feature>
<feature type="signal peptide" evidence="1">
    <location>
        <begin position="1"/>
        <end position="24"/>
    </location>
</feature>
<dbReference type="Pfam" id="PF17802">
    <property type="entry name" value="SpaA"/>
    <property type="match status" value="1"/>
</dbReference>
<dbReference type="InterPro" id="IPR047995">
    <property type="entry name" value="Choice_anch_K"/>
</dbReference>
<sequence length="727" mass="80207">MKITPKRRSFSLWATALIAAFGMATVLPGGTPARAEGELPRIQIGEVGMAMSNPSVSEERNSQTFHDFDCIYGGIGTDTKSLSSVYNGAFDDWSASNESWINLKPGQKTNKWSYLTHGQPVYGEYQHQCPPRMYVENQSAIGVQPNNPGSVTLGETFLLGKIRHRNNDLWVSEGPTGQDILWFHGDFQINIAGKTDSFPWDQWETYNTCAQKVDPDQRHCSDDILQIKKNHSEQIFLDQNGVRYFLNIWGFVPALADGSCPADPGLTRPRTKFITTESRDSNACIYASFNQQRSIRLAKTVTHGPGINEQNEIPAFNLSAEAENTVFDSYKTWQLRPQSYGPAGTVTSPNNDRFTYTVGMGESYATEDKLPTSRFGSWQLTDITCTDRDGDNVPIPQEAKDLAARRLDLNALGAAKTGAEQELTCTFHNHLAAPPKLAEGTLKIQKTLNDENQGLKNPNQEFTVNYRCETTATPGLVMPQPAVPLSGSVKITTQKPALIEHLPAGAKCSFNESEPRAQWLKDENYHWEAPQITPQQVQVAAGKTVAITVNNRIRYEKPIPPSFPIQIQKLGSQGPLKGAQFTIHADQNGKIGEPLKAQLQVQANGATFISEPLQSEQHYWLKETQAPFGHRLLAQAVRFEVTQSGIKIDAPKPAPAAGNTLQIDSFQSVKVNPKNPFQIQVTDSEIGELPKAGALGNWPYAMAALGLALSALIVQKNQKKTQPKNHQ</sequence>
<keyword evidence="5" id="KW-1185">Reference proteome</keyword>
<evidence type="ECO:0000259" key="3">
    <source>
        <dbReference type="Pfam" id="PF19407"/>
    </source>
</evidence>
<dbReference type="Proteomes" id="UP000186785">
    <property type="component" value="Unassembled WGS sequence"/>
</dbReference>
<protein>
    <submittedName>
        <fullName evidence="4">Uncharacterized protein</fullName>
    </submittedName>
</protein>
<reference evidence="4 5" key="1">
    <citation type="submission" date="2016-11" db="EMBL/GenBank/DDBJ databases">
        <title>Actinomyces gypaetusis sp. nov. isolated from the vulture Gypaetus barbatus in Qinghai Tibet Plateau China.</title>
        <authorList>
            <person name="Meng X."/>
        </authorList>
    </citation>
    <scope>NUCLEOTIDE SEQUENCE [LARGE SCALE GENOMIC DNA]</scope>
    <source>
        <strain evidence="4 5">VUL4_2</strain>
    </source>
</reference>
<feature type="domain" description="DUF5979" evidence="3">
    <location>
        <begin position="442"/>
        <end position="552"/>
    </location>
</feature>
<feature type="domain" description="SpaA-like prealbumin fold" evidence="2">
    <location>
        <begin position="565"/>
        <end position="648"/>
    </location>
</feature>
<accession>A0A1Q5PPL0</accession>
<dbReference type="InterPro" id="IPR041033">
    <property type="entry name" value="SpaA_PFL_dom_1"/>
</dbReference>
<dbReference type="PROSITE" id="PS51318">
    <property type="entry name" value="TAT"/>
    <property type="match status" value="1"/>
</dbReference>
<evidence type="ECO:0000256" key="1">
    <source>
        <dbReference type="SAM" id="SignalP"/>
    </source>
</evidence>
<dbReference type="InterPro" id="IPR006311">
    <property type="entry name" value="TAT_signal"/>
</dbReference>
<dbReference type="InterPro" id="IPR046022">
    <property type="entry name" value="DUF5979"/>
</dbReference>
<dbReference type="Pfam" id="PF19407">
    <property type="entry name" value="DUF5979"/>
    <property type="match status" value="1"/>
</dbReference>
<dbReference type="GO" id="GO:0005975">
    <property type="term" value="P:carbohydrate metabolic process"/>
    <property type="evidence" value="ECO:0007669"/>
    <property type="project" value="UniProtKB-ARBA"/>
</dbReference>
<name>A0A1Q5PPL0_9ACTO</name>
<keyword evidence="1" id="KW-0732">Signal</keyword>
<evidence type="ECO:0000259" key="2">
    <source>
        <dbReference type="Pfam" id="PF17802"/>
    </source>
</evidence>
<dbReference type="OrthoDB" id="3732843at2"/>